<proteinExistence type="predicted"/>
<gene>
    <name evidence="1" type="ORF">RN001_013664</name>
</gene>
<keyword evidence="2" id="KW-1185">Reference proteome</keyword>
<evidence type="ECO:0000313" key="1">
    <source>
        <dbReference type="EMBL" id="KAK4874304.1"/>
    </source>
</evidence>
<evidence type="ECO:0008006" key="3">
    <source>
        <dbReference type="Google" id="ProtNLM"/>
    </source>
</evidence>
<evidence type="ECO:0000313" key="2">
    <source>
        <dbReference type="Proteomes" id="UP001353858"/>
    </source>
</evidence>
<reference evidence="2" key="1">
    <citation type="submission" date="2023-01" db="EMBL/GenBank/DDBJ databases">
        <title>Key to firefly adult light organ development and bioluminescence: homeobox transcription factors regulate luciferase expression and transportation to peroxisome.</title>
        <authorList>
            <person name="Fu X."/>
        </authorList>
    </citation>
    <scope>NUCLEOTIDE SEQUENCE [LARGE SCALE GENOMIC DNA]</scope>
</reference>
<comment type="caution">
    <text evidence="1">The sequence shown here is derived from an EMBL/GenBank/DDBJ whole genome shotgun (WGS) entry which is preliminary data.</text>
</comment>
<dbReference type="AlphaFoldDB" id="A0AAN7SE16"/>
<protein>
    <recommendedName>
        <fullName evidence="3">Endonuclease-reverse transcriptase</fullName>
    </recommendedName>
</protein>
<organism evidence="1 2">
    <name type="scientific">Aquatica leii</name>
    <dbReference type="NCBI Taxonomy" id="1421715"/>
    <lineage>
        <taxon>Eukaryota</taxon>
        <taxon>Metazoa</taxon>
        <taxon>Ecdysozoa</taxon>
        <taxon>Arthropoda</taxon>
        <taxon>Hexapoda</taxon>
        <taxon>Insecta</taxon>
        <taxon>Pterygota</taxon>
        <taxon>Neoptera</taxon>
        <taxon>Endopterygota</taxon>
        <taxon>Coleoptera</taxon>
        <taxon>Polyphaga</taxon>
        <taxon>Elateriformia</taxon>
        <taxon>Elateroidea</taxon>
        <taxon>Lampyridae</taxon>
        <taxon>Luciolinae</taxon>
        <taxon>Aquatica</taxon>
    </lineage>
</organism>
<dbReference type="PANTHER" id="PTHR47027:SF20">
    <property type="entry name" value="REVERSE TRANSCRIPTASE-LIKE PROTEIN WITH RNA-DIRECTED DNA POLYMERASE DOMAIN"/>
    <property type="match status" value="1"/>
</dbReference>
<accession>A0AAN7SE16</accession>
<dbReference type="EMBL" id="JARPUR010000006">
    <property type="protein sequence ID" value="KAK4874304.1"/>
    <property type="molecule type" value="Genomic_DNA"/>
</dbReference>
<dbReference type="Proteomes" id="UP001353858">
    <property type="component" value="Unassembled WGS sequence"/>
</dbReference>
<dbReference type="PANTHER" id="PTHR47027">
    <property type="entry name" value="REVERSE TRANSCRIPTASE DOMAIN-CONTAINING PROTEIN"/>
    <property type="match status" value="1"/>
</dbReference>
<name>A0AAN7SE16_9COLE</name>
<sequence length="125" mass="14754">MKYLRGVIGITRLDRIRNDRVREELDEEPIINVIKRQQLKWFGHLVRMDEGRSPKEVWQARSEHKRKRGRPKKSWDNVITDNLKEKGSLQLKFNFTSVYFLQLVLHVNLFSLATSRCFNSTGVAA</sequence>